<dbReference type="GeneID" id="10276858"/>
<evidence type="ECO:0000256" key="2">
    <source>
        <dbReference type="ARBA" id="ARBA00022723"/>
    </source>
</evidence>
<keyword evidence="5" id="KW-0482">Metalloprotease</keyword>
<dbReference type="PROSITE" id="PS50249">
    <property type="entry name" value="MPN"/>
    <property type="match status" value="1"/>
</dbReference>
<name>F0T951_METLA</name>
<dbReference type="InterPro" id="IPR028090">
    <property type="entry name" value="JAB_dom_prok"/>
</dbReference>
<sequence length="135" mass="15055">MFGLGKKKYKEVHVDHELVEEIIDIAKESYPNEFSAMLHGLVEDDILKIDELIFLPGAASESGAVMEIFMLPMLSDDVGSVHSHPGYSAEPSGADLQFFSKRGTFHMIIALPYTEDSIIAYNSYGEQIPFSIVRE</sequence>
<accession>F0T951</accession>
<keyword evidence="8" id="KW-1185">Reference proteome</keyword>
<evidence type="ECO:0000259" key="6">
    <source>
        <dbReference type="PROSITE" id="PS50249"/>
    </source>
</evidence>
<evidence type="ECO:0000256" key="1">
    <source>
        <dbReference type="ARBA" id="ARBA00022670"/>
    </source>
</evidence>
<dbReference type="STRING" id="877455.Metbo_0421"/>
<dbReference type="GO" id="GO:0006508">
    <property type="term" value="P:proteolysis"/>
    <property type="evidence" value="ECO:0007669"/>
    <property type="project" value="UniProtKB-KW"/>
</dbReference>
<dbReference type="GO" id="GO:0046872">
    <property type="term" value="F:metal ion binding"/>
    <property type="evidence" value="ECO:0007669"/>
    <property type="project" value="UniProtKB-KW"/>
</dbReference>
<dbReference type="EMBL" id="CP002551">
    <property type="protein sequence ID" value="ADZ08673.1"/>
    <property type="molecule type" value="Genomic_DNA"/>
</dbReference>
<dbReference type="Pfam" id="PF14464">
    <property type="entry name" value="Prok-JAB"/>
    <property type="match status" value="1"/>
</dbReference>
<reference evidence="8" key="1">
    <citation type="submission" date="2011-02" db="EMBL/GenBank/DDBJ databases">
        <title>Complete sequence of Methanobacterium sp. AL-21.</title>
        <authorList>
            <consortium name="US DOE Joint Genome Institute"/>
            <person name="Lucas S."/>
            <person name="Copeland A."/>
            <person name="Lapidus A."/>
            <person name="Cheng J.-F."/>
            <person name="Goodwin L."/>
            <person name="Pitluck S."/>
            <person name="Chertkov O."/>
            <person name="Detter J.C."/>
            <person name="Han C."/>
            <person name="Tapia R."/>
            <person name="Land M."/>
            <person name="Hauser L."/>
            <person name="Kyrpides N."/>
            <person name="Ivanova N."/>
            <person name="Mikhailova N."/>
            <person name="Pagani I."/>
            <person name="Cadillo-Quiroz H."/>
            <person name="Imachi H."/>
            <person name="Zinder S."/>
            <person name="Liu W."/>
            <person name="Woyke T."/>
        </authorList>
    </citation>
    <scope>NUCLEOTIDE SEQUENCE [LARGE SCALE GENOMIC DNA]</scope>
    <source>
        <strain evidence="8">AL-21</strain>
    </source>
</reference>
<proteinExistence type="predicted"/>
<evidence type="ECO:0000256" key="5">
    <source>
        <dbReference type="ARBA" id="ARBA00023049"/>
    </source>
</evidence>
<evidence type="ECO:0000313" key="8">
    <source>
        <dbReference type="Proteomes" id="UP000007490"/>
    </source>
</evidence>
<keyword evidence="4" id="KW-0862">Zinc</keyword>
<dbReference type="AlphaFoldDB" id="F0T951"/>
<reference evidence="7 8" key="2">
    <citation type="journal article" date="2014" name="Int. J. Syst. Evol. Microbiol.">
        <title>Methanobacterium paludis sp. nov. and a novel strain of Methanobacterium lacus isolated from northern peatlands.</title>
        <authorList>
            <person name="Cadillo-Quiroz H."/>
            <person name="Brauer S.L."/>
            <person name="Goodson N."/>
            <person name="Yavitt J.B."/>
            <person name="Zinder S.H."/>
        </authorList>
    </citation>
    <scope>NUCLEOTIDE SEQUENCE [LARGE SCALE GENOMIC DNA]</scope>
    <source>
        <strain evidence="7 8">AL-21</strain>
    </source>
</reference>
<gene>
    <name evidence="7" type="ordered locus">Metbo_0421</name>
</gene>
<dbReference type="KEGG" id="mel:Metbo_0421"/>
<keyword evidence="2" id="KW-0479">Metal-binding</keyword>
<dbReference type="OrthoDB" id="4612at2157"/>
<dbReference type="Proteomes" id="UP000007490">
    <property type="component" value="Chromosome"/>
</dbReference>
<dbReference type="eggNOG" id="arCOG01139">
    <property type="taxonomic scope" value="Archaea"/>
</dbReference>
<feature type="domain" description="MPN" evidence="6">
    <location>
        <begin position="12"/>
        <end position="135"/>
    </location>
</feature>
<dbReference type="RefSeq" id="WP_013644024.1">
    <property type="nucleotide sequence ID" value="NC_015216.1"/>
</dbReference>
<dbReference type="SUPFAM" id="SSF102712">
    <property type="entry name" value="JAB1/MPN domain"/>
    <property type="match status" value="1"/>
</dbReference>
<keyword evidence="1" id="KW-0645">Protease</keyword>
<protein>
    <submittedName>
        <fullName evidence="7">Mov34/MPN/PAD-1 family protein</fullName>
    </submittedName>
</protein>
<evidence type="ECO:0000256" key="4">
    <source>
        <dbReference type="ARBA" id="ARBA00022833"/>
    </source>
</evidence>
<keyword evidence="3" id="KW-0378">Hydrolase</keyword>
<dbReference type="Gene3D" id="3.40.140.10">
    <property type="entry name" value="Cytidine Deaminase, domain 2"/>
    <property type="match status" value="1"/>
</dbReference>
<dbReference type="GO" id="GO:0008237">
    <property type="term" value="F:metallopeptidase activity"/>
    <property type="evidence" value="ECO:0007669"/>
    <property type="project" value="UniProtKB-KW"/>
</dbReference>
<organism evidence="7 8">
    <name type="scientific">Methanobacterium lacus (strain AL-21)</name>
    <dbReference type="NCBI Taxonomy" id="877455"/>
    <lineage>
        <taxon>Archaea</taxon>
        <taxon>Methanobacteriati</taxon>
        <taxon>Methanobacteriota</taxon>
        <taxon>Methanomada group</taxon>
        <taxon>Methanobacteria</taxon>
        <taxon>Methanobacteriales</taxon>
        <taxon>Methanobacteriaceae</taxon>
        <taxon>Methanobacterium</taxon>
    </lineage>
</organism>
<evidence type="ECO:0000313" key="7">
    <source>
        <dbReference type="EMBL" id="ADZ08673.1"/>
    </source>
</evidence>
<evidence type="ECO:0000256" key="3">
    <source>
        <dbReference type="ARBA" id="ARBA00022801"/>
    </source>
</evidence>
<dbReference type="InterPro" id="IPR037518">
    <property type="entry name" value="MPN"/>
</dbReference>
<dbReference type="HOGENOM" id="CLU_116578_1_0_2"/>